<proteinExistence type="predicted"/>
<dbReference type="InterPro" id="IPR002559">
    <property type="entry name" value="Transposase_11"/>
</dbReference>
<evidence type="ECO:0000259" key="1">
    <source>
        <dbReference type="Pfam" id="PF01609"/>
    </source>
</evidence>
<dbReference type="GO" id="GO:0004803">
    <property type="term" value="F:transposase activity"/>
    <property type="evidence" value="ECO:0007669"/>
    <property type="project" value="InterPro"/>
</dbReference>
<dbReference type="InterPro" id="IPR025161">
    <property type="entry name" value="IS402-like_dom"/>
</dbReference>
<dbReference type="Pfam" id="PF01609">
    <property type="entry name" value="DDE_Tnp_1"/>
    <property type="match status" value="1"/>
</dbReference>
<dbReference type="NCBIfam" id="NF033580">
    <property type="entry name" value="transpos_IS5_3"/>
    <property type="match status" value="1"/>
</dbReference>
<dbReference type="HOGENOM" id="CLU_055261_0_0_7"/>
<dbReference type="Pfam" id="PF13340">
    <property type="entry name" value="DUF4096"/>
    <property type="match status" value="1"/>
</dbReference>
<organism evidence="3 4">
    <name type="scientific">Entotheonella factor</name>
    <dbReference type="NCBI Taxonomy" id="1429438"/>
    <lineage>
        <taxon>Bacteria</taxon>
        <taxon>Pseudomonadati</taxon>
        <taxon>Nitrospinota/Tectimicrobiota group</taxon>
        <taxon>Candidatus Tectimicrobiota</taxon>
        <taxon>Candidatus Entotheonellia</taxon>
        <taxon>Candidatus Entotheonellales</taxon>
        <taxon>Candidatus Entotheonellaceae</taxon>
        <taxon>Candidatus Entotheonella</taxon>
    </lineage>
</organism>
<dbReference type="PANTHER" id="PTHR30007">
    <property type="entry name" value="PHP DOMAIN PROTEIN"/>
    <property type="match status" value="1"/>
</dbReference>
<dbReference type="Proteomes" id="UP000019141">
    <property type="component" value="Unassembled WGS sequence"/>
</dbReference>
<comment type="caution">
    <text evidence="3">The sequence shown here is derived from an EMBL/GenBank/DDBJ whole genome shotgun (WGS) entry which is preliminary data.</text>
</comment>
<protein>
    <submittedName>
        <fullName evidence="3">Uncharacterized protein</fullName>
    </submittedName>
</protein>
<dbReference type="GO" id="GO:0006313">
    <property type="term" value="P:DNA transposition"/>
    <property type="evidence" value="ECO:0007669"/>
    <property type="project" value="InterPro"/>
</dbReference>
<dbReference type="PANTHER" id="PTHR30007:SF0">
    <property type="entry name" value="TRANSPOSASE"/>
    <property type="match status" value="1"/>
</dbReference>
<dbReference type="PATRIC" id="fig|1429438.4.peg.8322"/>
<feature type="domain" description="Transposase IS4-like" evidence="1">
    <location>
        <begin position="103"/>
        <end position="247"/>
    </location>
</feature>
<dbReference type="AlphaFoldDB" id="W4L352"/>
<evidence type="ECO:0000313" key="3">
    <source>
        <dbReference type="EMBL" id="ETW92105.1"/>
    </source>
</evidence>
<sequence length="266" mass="31018">MSTGYDYPTNLSDEQWQFFEPLLPKPKWQPGGPGRPPRDLRTVLNGIFYIHKTGCQWDMLPRDFGPNRTIYGYFRRWCQQGVWSSLMERFRKWERLDQGRKAEPSAACADSQSIKIMTQGRDVGVDGNKKIKGRKRHILVDTLGLILAVVVTPANTDDRKGLQALLKQYLSSGVKRLRKIWVDGGYESQDLKDWVRELKQTHKIDLEVVEKSGKGFEVQKQRWKVERTFAWISNDRRNTRDYEVNTTHSAAMIEISTIRMLLKRMV</sequence>
<feature type="domain" description="Insertion element IS402-like" evidence="2">
    <location>
        <begin position="11"/>
        <end position="86"/>
    </location>
</feature>
<dbReference type="EMBL" id="AZHW01001661">
    <property type="protein sequence ID" value="ETW92105.1"/>
    <property type="molecule type" value="Genomic_DNA"/>
</dbReference>
<reference evidence="3 4" key="1">
    <citation type="journal article" date="2014" name="Nature">
        <title>An environmental bacterial taxon with a large and distinct metabolic repertoire.</title>
        <authorList>
            <person name="Wilson M.C."/>
            <person name="Mori T."/>
            <person name="Ruckert C."/>
            <person name="Uria A.R."/>
            <person name="Helf M.J."/>
            <person name="Takada K."/>
            <person name="Gernert C."/>
            <person name="Steffens U.A."/>
            <person name="Heycke N."/>
            <person name="Schmitt S."/>
            <person name="Rinke C."/>
            <person name="Helfrich E.J."/>
            <person name="Brachmann A.O."/>
            <person name="Gurgui C."/>
            <person name="Wakimoto T."/>
            <person name="Kracht M."/>
            <person name="Crusemann M."/>
            <person name="Hentschel U."/>
            <person name="Abe I."/>
            <person name="Matsunaga S."/>
            <person name="Kalinowski J."/>
            <person name="Takeyama H."/>
            <person name="Piel J."/>
        </authorList>
    </citation>
    <scope>NUCLEOTIDE SEQUENCE [LARGE SCALE GENOMIC DNA]</scope>
    <source>
        <strain evidence="4">TSY1</strain>
    </source>
</reference>
<gene>
    <name evidence="3" type="ORF">ETSY1_45145</name>
</gene>
<dbReference type="GO" id="GO:0003677">
    <property type="term" value="F:DNA binding"/>
    <property type="evidence" value="ECO:0007669"/>
    <property type="project" value="InterPro"/>
</dbReference>
<evidence type="ECO:0000259" key="2">
    <source>
        <dbReference type="Pfam" id="PF13340"/>
    </source>
</evidence>
<keyword evidence="4" id="KW-1185">Reference proteome</keyword>
<name>W4L352_ENTF1</name>
<accession>W4L352</accession>
<evidence type="ECO:0000313" key="4">
    <source>
        <dbReference type="Proteomes" id="UP000019141"/>
    </source>
</evidence>